<evidence type="ECO:0000313" key="2">
    <source>
        <dbReference type="Proteomes" id="UP001144978"/>
    </source>
</evidence>
<sequence length="350" mass="38628">MSSAADTAELVAAYQSEFILNIIECVLCTFLVYDWLLSLDEEIHYVWPKAKSGASVLYLLNRYVQIVLALLAWTQITSDEVQCDELDKYSFGAHYGSCSCCVLLSTGVCSYTSKQMVIRECASSRLDALLHEYGQLVSAEGHESPTTSWVCFNIADITTALSEWLAHHCFNPLSGLIACLGVLIARTPLILSDLMVVIITWTKLFSDYQSASDVTTKVTLYKVMMRDGTLYFVLLLIMNILQVIFIALSLDITITETGAAESSYVLKFLDPLAALLICHFILNLRAANDPSSTSINSSFVEGELQFAQQQELINSLDGPVHTFSDPHPGSVEQIEMEEMGPVEEGAEVEA</sequence>
<organism evidence="1 2">
    <name type="scientific">Trametes sanguinea</name>
    <dbReference type="NCBI Taxonomy" id="158606"/>
    <lineage>
        <taxon>Eukaryota</taxon>
        <taxon>Fungi</taxon>
        <taxon>Dikarya</taxon>
        <taxon>Basidiomycota</taxon>
        <taxon>Agaricomycotina</taxon>
        <taxon>Agaricomycetes</taxon>
        <taxon>Polyporales</taxon>
        <taxon>Polyporaceae</taxon>
        <taxon>Trametes</taxon>
    </lineage>
</organism>
<name>A0ACC1Q1E0_9APHY</name>
<accession>A0ACC1Q1E0</accession>
<dbReference type="EMBL" id="JANSHE010000816">
    <property type="protein sequence ID" value="KAJ3006810.1"/>
    <property type="molecule type" value="Genomic_DNA"/>
</dbReference>
<reference evidence="1" key="1">
    <citation type="submission" date="2022-08" db="EMBL/GenBank/DDBJ databases">
        <title>Genome Sequence of Pycnoporus sanguineus.</title>
        <authorList>
            <person name="Buettner E."/>
        </authorList>
    </citation>
    <scope>NUCLEOTIDE SEQUENCE</scope>
    <source>
        <strain evidence="1">CG-C14</strain>
    </source>
</reference>
<protein>
    <submittedName>
        <fullName evidence="1">Uncharacterized protein</fullName>
    </submittedName>
</protein>
<proteinExistence type="predicted"/>
<evidence type="ECO:0000313" key="1">
    <source>
        <dbReference type="EMBL" id="KAJ3006810.1"/>
    </source>
</evidence>
<comment type="caution">
    <text evidence="1">The sequence shown here is derived from an EMBL/GenBank/DDBJ whole genome shotgun (WGS) entry which is preliminary data.</text>
</comment>
<dbReference type="Proteomes" id="UP001144978">
    <property type="component" value="Unassembled WGS sequence"/>
</dbReference>
<gene>
    <name evidence="1" type="ORF">NUW54_g3795</name>
</gene>
<keyword evidence="2" id="KW-1185">Reference proteome</keyword>